<dbReference type="RefSeq" id="WP_015501457.1">
    <property type="nucleotide sequence ID" value="NC_020911.1"/>
</dbReference>
<gene>
    <name evidence="2" type="ORF">OAN307_c41360</name>
</gene>
<dbReference type="AlphaFoldDB" id="M9RA76"/>
<keyword evidence="3" id="KW-1185">Reference proteome</keyword>
<feature type="chain" id="PRO_5004102216" description="Lipoprotein" evidence="1">
    <location>
        <begin position="20"/>
        <end position="119"/>
    </location>
</feature>
<dbReference type="STRING" id="391626.OAN307_c41360"/>
<dbReference type="eggNOG" id="ENOG50334XK">
    <property type="taxonomic scope" value="Bacteria"/>
</dbReference>
<name>M9RA76_9RHOB</name>
<evidence type="ECO:0000313" key="2">
    <source>
        <dbReference type="EMBL" id="AGI69534.1"/>
    </source>
</evidence>
<keyword evidence="1" id="KW-0732">Signal</keyword>
<dbReference type="KEGG" id="oat:OAN307_c41360"/>
<accession>M9RA76</accession>
<protein>
    <recommendedName>
        <fullName evidence="4">Lipoprotein</fullName>
    </recommendedName>
</protein>
<dbReference type="HOGENOM" id="CLU_139214_1_0_5"/>
<dbReference type="OrthoDB" id="4736977at2"/>
<dbReference type="EMBL" id="CP003740">
    <property type="protein sequence ID" value="AGI69534.1"/>
    <property type="molecule type" value="Genomic_DNA"/>
</dbReference>
<evidence type="ECO:0000313" key="3">
    <source>
        <dbReference type="Proteomes" id="UP000005307"/>
    </source>
</evidence>
<dbReference type="Proteomes" id="UP000005307">
    <property type="component" value="Chromosome"/>
</dbReference>
<sequence length="119" mass="12945">MTFQFKSHAFAAIAATTLAACEPVPTTTTTTVISANKNVLIMNNTGRTIWRFYGSPVNVNSWEEDILGSNTLSAGRSLNVDFSDGRTICNFDMKAEFQDGTSIIKNNINVCAVSRVSFP</sequence>
<proteinExistence type="predicted"/>
<evidence type="ECO:0008006" key="4">
    <source>
        <dbReference type="Google" id="ProtNLM"/>
    </source>
</evidence>
<dbReference type="PROSITE" id="PS51257">
    <property type="entry name" value="PROKAR_LIPOPROTEIN"/>
    <property type="match status" value="1"/>
</dbReference>
<feature type="signal peptide" evidence="1">
    <location>
        <begin position="1"/>
        <end position="19"/>
    </location>
</feature>
<organism evidence="2 3">
    <name type="scientific">Octadecabacter antarcticus 307</name>
    <dbReference type="NCBI Taxonomy" id="391626"/>
    <lineage>
        <taxon>Bacteria</taxon>
        <taxon>Pseudomonadati</taxon>
        <taxon>Pseudomonadota</taxon>
        <taxon>Alphaproteobacteria</taxon>
        <taxon>Rhodobacterales</taxon>
        <taxon>Roseobacteraceae</taxon>
        <taxon>Octadecabacter</taxon>
    </lineage>
</organism>
<evidence type="ECO:0000256" key="1">
    <source>
        <dbReference type="SAM" id="SignalP"/>
    </source>
</evidence>
<reference evidence="2 3" key="1">
    <citation type="journal article" date="2013" name="PLoS ONE">
        <title>Poles Apart: Arctic and Antarctic Octadecabacter strains Share High Genome Plasticity and a New Type of Xanthorhodopsin.</title>
        <authorList>
            <person name="Vollmers J."/>
            <person name="Voget S."/>
            <person name="Dietrich S."/>
            <person name="Gollnow K."/>
            <person name="Smits M."/>
            <person name="Meyer K."/>
            <person name="Brinkhoff T."/>
            <person name="Simon M."/>
            <person name="Daniel R."/>
        </authorList>
    </citation>
    <scope>NUCLEOTIDE SEQUENCE [LARGE SCALE GENOMIC DNA]</scope>
    <source>
        <strain evidence="2 3">307</strain>
    </source>
</reference>